<accession>A0A1J5QMJ3</accession>
<dbReference type="PANTHER" id="PTHR22946:SF0">
    <property type="entry name" value="DIENELACTONE HYDROLASE DOMAIN-CONTAINING PROTEIN"/>
    <property type="match status" value="1"/>
</dbReference>
<organism evidence="2">
    <name type="scientific">mine drainage metagenome</name>
    <dbReference type="NCBI Taxonomy" id="410659"/>
    <lineage>
        <taxon>unclassified sequences</taxon>
        <taxon>metagenomes</taxon>
        <taxon>ecological metagenomes</taxon>
    </lineage>
</organism>
<name>A0A1J5QMJ3_9ZZZZ</name>
<dbReference type="PANTHER" id="PTHR22946">
    <property type="entry name" value="DIENELACTONE HYDROLASE DOMAIN-CONTAINING PROTEIN-RELATED"/>
    <property type="match status" value="1"/>
</dbReference>
<dbReference type="InterPro" id="IPR050261">
    <property type="entry name" value="FrsA_esterase"/>
</dbReference>
<evidence type="ECO:0000313" key="2">
    <source>
        <dbReference type="EMBL" id="OIQ84546.1"/>
    </source>
</evidence>
<proteinExistence type="predicted"/>
<keyword evidence="2" id="KW-0378">Hydrolase</keyword>
<evidence type="ECO:0000259" key="1">
    <source>
        <dbReference type="Pfam" id="PF01738"/>
    </source>
</evidence>
<dbReference type="AlphaFoldDB" id="A0A1J5QMJ3"/>
<protein>
    <submittedName>
        <fullName evidence="2">Dienelactone hydrolase family protein</fullName>
    </submittedName>
</protein>
<dbReference type="EMBL" id="MLJW01000610">
    <property type="protein sequence ID" value="OIQ84546.1"/>
    <property type="molecule type" value="Genomic_DNA"/>
</dbReference>
<gene>
    <name evidence="2" type="ORF">GALL_336400</name>
</gene>
<dbReference type="SUPFAM" id="SSF53474">
    <property type="entry name" value="alpha/beta-Hydrolases"/>
    <property type="match status" value="1"/>
</dbReference>
<sequence>MTSPISSPLHPDLAAIRDREPTPSFALRTADVRYEHDGTILLGHLAAPDGDGPYPGVLVVHDWFGVGDHVRVRCEMLARLGYVALAADIYGEGVRPTTGAQASELARGFYGDLPLLRGRARAGLARLASEPGVDPSRLAAIGYCFGGSTALQLARSGADLAGVVSFHGGLQTGPPGEAAAIRASVLVLTGASDPVVPDSAVTAWEDELRQAPDVEWQVVTYSGAMHAFTVPGTDAPEHGSQFQPAAERRSWVAMKEFLAEVLG</sequence>
<dbReference type="Gene3D" id="3.40.50.1820">
    <property type="entry name" value="alpha/beta hydrolase"/>
    <property type="match status" value="1"/>
</dbReference>
<dbReference type="InterPro" id="IPR029058">
    <property type="entry name" value="AB_hydrolase_fold"/>
</dbReference>
<comment type="caution">
    <text evidence="2">The sequence shown here is derived from an EMBL/GenBank/DDBJ whole genome shotgun (WGS) entry which is preliminary data.</text>
</comment>
<dbReference type="InterPro" id="IPR002925">
    <property type="entry name" value="Dienelactn_hydro"/>
</dbReference>
<dbReference type="Pfam" id="PF01738">
    <property type="entry name" value="DLH"/>
    <property type="match status" value="1"/>
</dbReference>
<feature type="domain" description="Dienelactone hydrolase" evidence="1">
    <location>
        <begin position="43"/>
        <end position="261"/>
    </location>
</feature>
<reference evidence="2" key="1">
    <citation type="submission" date="2016-10" db="EMBL/GenBank/DDBJ databases">
        <title>Sequence of Gallionella enrichment culture.</title>
        <authorList>
            <person name="Poehlein A."/>
            <person name="Muehling M."/>
            <person name="Daniel R."/>
        </authorList>
    </citation>
    <scope>NUCLEOTIDE SEQUENCE</scope>
</reference>
<dbReference type="GO" id="GO:0016787">
    <property type="term" value="F:hydrolase activity"/>
    <property type="evidence" value="ECO:0007669"/>
    <property type="project" value="UniProtKB-KW"/>
</dbReference>